<organism evidence="4 5">
    <name type="scientific">Rhodococcus globerulus</name>
    <dbReference type="NCBI Taxonomy" id="33008"/>
    <lineage>
        <taxon>Bacteria</taxon>
        <taxon>Bacillati</taxon>
        <taxon>Actinomycetota</taxon>
        <taxon>Actinomycetes</taxon>
        <taxon>Mycobacteriales</taxon>
        <taxon>Nocardiaceae</taxon>
        <taxon>Rhodococcus</taxon>
    </lineage>
</organism>
<dbReference type="SUPFAM" id="SSF51182">
    <property type="entry name" value="RmlC-like cupins"/>
    <property type="match status" value="1"/>
</dbReference>
<dbReference type="PANTHER" id="PTHR46797:SF1">
    <property type="entry name" value="METHYLPHOSPHONATE SYNTHASE"/>
    <property type="match status" value="1"/>
</dbReference>
<dbReference type="SUPFAM" id="SSF47413">
    <property type="entry name" value="lambda repressor-like DNA-binding domains"/>
    <property type="match status" value="1"/>
</dbReference>
<dbReference type="CDD" id="cd02209">
    <property type="entry name" value="cupin_XRE_C"/>
    <property type="match status" value="1"/>
</dbReference>
<dbReference type="Gene3D" id="2.60.120.10">
    <property type="entry name" value="Jelly Rolls"/>
    <property type="match status" value="1"/>
</dbReference>
<evidence type="ECO:0000313" key="4">
    <source>
        <dbReference type="EMBL" id="MDV6270636.1"/>
    </source>
</evidence>
<comment type="caution">
    <text evidence="4">The sequence shown here is derived from an EMBL/GenBank/DDBJ whole genome shotgun (WGS) entry which is preliminary data.</text>
</comment>
<name>A0ABU4C2D6_RHOGO</name>
<dbReference type="InterPro" id="IPR013096">
    <property type="entry name" value="Cupin_2"/>
</dbReference>
<dbReference type="Pfam" id="PF01381">
    <property type="entry name" value="HTH_3"/>
    <property type="match status" value="1"/>
</dbReference>
<accession>A0ABU4C2D6</accession>
<dbReference type="InterPro" id="IPR001387">
    <property type="entry name" value="Cro/C1-type_HTH"/>
</dbReference>
<dbReference type="Pfam" id="PF07883">
    <property type="entry name" value="Cupin_2"/>
    <property type="match status" value="1"/>
</dbReference>
<reference evidence="4 5" key="1">
    <citation type="submission" date="2023-10" db="EMBL/GenBank/DDBJ databases">
        <title>Development of a sustainable strategy for remediation of hydrocarbon-contaminated territories based on the waste exchange concept.</title>
        <authorList>
            <person name="Krivoruchko A."/>
        </authorList>
    </citation>
    <scope>NUCLEOTIDE SEQUENCE [LARGE SCALE GENOMIC DNA]</scope>
    <source>
        <strain evidence="4 5">IEGM 1203</strain>
    </source>
</reference>
<protein>
    <submittedName>
        <fullName evidence="4">XRE family transcriptional regulator</fullName>
    </submittedName>
</protein>
<evidence type="ECO:0000259" key="3">
    <source>
        <dbReference type="PROSITE" id="PS50943"/>
    </source>
</evidence>
<dbReference type="Gene3D" id="1.10.260.40">
    <property type="entry name" value="lambda repressor-like DNA-binding domains"/>
    <property type="match status" value="1"/>
</dbReference>
<dbReference type="PROSITE" id="PS50943">
    <property type="entry name" value="HTH_CROC1"/>
    <property type="match status" value="1"/>
</dbReference>
<evidence type="ECO:0000313" key="5">
    <source>
        <dbReference type="Proteomes" id="UP001185927"/>
    </source>
</evidence>
<dbReference type="InterPro" id="IPR050807">
    <property type="entry name" value="TransReg_Diox_bact_type"/>
</dbReference>
<sequence length="258" mass="28018">MTAPGAKPPRKAAESTAVAPNKSLPRTSAPRKTTPKKAAPKKATAKKAAPEKSVQQNASPKMPVRKKKEEEKSLGTSVGKTVRAERTRQGIPVRELARRLGVSPSFLSQFELGQSQAAVNTLFSIATELNLSLDVLLGNNVGPERESVSKGHEPRLSDCLTFRSGVRWQRLANTPENHQVQFLLTEYEPGADSAPGDAPQTHSGDDYGYVLEGTLTIDIDGMRRLLNSGEAIHLVGNVPHRLRNETDQTVKAIWFVLG</sequence>
<gene>
    <name evidence="4" type="ORF">R3Q16_28800</name>
</gene>
<dbReference type="Proteomes" id="UP001185927">
    <property type="component" value="Unassembled WGS sequence"/>
</dbReference>
<feature type="compositionally biased region" description="Basic residues" evidence="2">
    <location>
        <begin position="33"/>
        <end position="45"/>
    </location>
</feature>
<dbReference type="RefSeq" id="WP_317545092.1">
    <property type="nucleotide sequence ID" value="NZ_JAWLKB010000021.1"/>
</dbReference>
<feature type="domain" description="HTH cro/C1-type" evidence="3">
    <location>
        <begin position="82"/>
        <end position="136"/>
    </location>
</feature>
<evidence type="ECO:0000256" key="1">
    <source>
        <dbReference type="ARBA" id="ARBA00023125"/>
    </source>
</evidence>
<dbReference type="PANTHER" id="PTHR46797">
    <property type="entry name" value="HTH-TYPE TRANSCRIPTIONAL REGULATOR"/>
    <property type="match status" value="1"/>
</dbReference>
<dbReference type="InterPro" id="IPR014710">
    <property type="entry name" value="RmlC-like_jellyroll"/>
</dbReference>
<dbReference type="EMBL" id="JAWLKB010000021">
    <property type="protein sequence ID" value="MDV6270636.1"/>
    <property type="molecule type" value="Genomic_DNA"/>
</dbReference>
<keyword evidence="5" id="KW-1185">Reference proteome</keyword>
<dbReference type="SMART" id="SM00530">
    <property type="entry name" value="HTH_XRE"/>
    <property type="match status" value="1"/>
</dbReference>
<feature type="region of interest" description="Disordered" evidence="2">
    <location>
        <begin position="1"/>
        <end position="80"/>
    </location>
</feature>
<proteinExistence type="predicted"/>
<dbReference type="CDD" id="cd00093">
    <property type="entry name" value="HTH_XRE"/>
    <property type="match status" value="1"/>
</dbReference>
<dbReference type="InterPro" id="IPR010982">
    <property type="entry name" value="Lambda_DNA-bd_dom_sf"/>
</dbReference>
<keyword evidence="1" id="KW-0238">DNA-binding</keyword>
<dbReference type="InterPro" id="IPR011051">
    <property type="entry name" value="RmlC_Cupin_sf"/>
</dbReference>
<evidence type="ECO:0000256" key="2">
    <source>
        <dbReference type="SAM" id="MobiDB-lite"/>
    </source>
</evidence>